<reference evidence="1" key="1">
    <citation type="submission" date="2021-02" db="EMBL/GenBank/DDBJ databases">
        <title>Genome sequence Cadophora malorum strain M34.</title>
        <authorList>
            <person name="Stefanovic E."/>
            <person name="Vu D."/>
            <person name="Scully C."/>
            <person name="Dijksterhuis J."/>
            <person name="Roader J."/>
            <person name="Houbraken J."/>
        </authorList>
    </citation>
    <scope>NUCLEOTIDE SEQUENCE</scope>
    <source>
        <strain evidence="1">M34</strain>
    </source>
</reference>
<evidence type="ECO:0000313" key="2">
    <source>
        <dbReference type="Proteomes" id="UP000664132"/>
    </source>
</evidence>
<dbReference type="OrthoDB" id="5327951at2759"/>
<evidence type="ECO:0000313" key="1">
    <source>
        <dbReference type="EMBL" id="KAG4421065.1"/>
    </source>
</evidence>
<protein>
    <submittedName>
        <fullName evidence="1">Uncharacterized protein</fullName>
    </submittedName>
</protein>
<sequence length="223" mass="25445">MSRTGGAAGWYGTETIYGGMDTLLITGTTQLCVLLEIPYEDGRLLLCRGTTFEQTMLEFHPLPKSAVALSTVGARRYGLVLVLDTATNKNVVLDIQGDSRNNDPFFGRFKFYKVPPKYKIHKIPFYGEEGVHARLAPDLLRDFIHLTSHLKPGFLPGSVRTDEDYTPELTPPKWENWVRTLYHDYGWPTEEPLEDCQFLSLRRNNTSITVRWTVSKLNFSIKQ</sequence>
<dbReference type="AlphaFoldDB" id="A0A8H7TG76"/>
<gene>
    <name evidence="1" type="ORF">IFR04_005828</name>
</gene>
<dbReference type="EMBL" id="JAFJYH010000072">
    <property type="protein sequence ID" value="KAG4421065.1"/>
    <property type="molecule type" value="Genomic_DNA"/>
</dbReference>
<proteinExistence type="predicted"/>
<accession>A0A8H7TG76</accession>
<comment type="caution">
    <text evidence="1">The sequence shown here is derived from an EMBL/GenBank/DDBJ whole genome shotgun (WGS) entry which is preliminary data.</text>
</comment>
<keyword evidence="2" id="KW-1185">Reference proteome</keyword>
<dbReference type="Proteomes" id="UP000664132">
    <property type="component" value="Unassembled WGS sequence"/>
</dbReference>
<organism evidence="1 2">
    <name type="scientific">Cadophora malorum</name>
    <dbReference type="NCBI Taxonomy" id="108018"/>
    <lineage>
        <taxon>Eukaryota</taxon>
        <taxon>Fungi</taxon>
        <taxon>Dikarya</taxon>
        <taxon>Ascomycota</taxon>
        <taxon>Pezizomycotina</taxon>
        <taxon>Leotiomycetes</taxon>
        <taxon>Helotiales</taxon>
        <taxon>Ploettnerulaceae</taxon>
        <taxon>Cadophora</taxon>
    </lineage>
</organism>
<name>A0A8H7TG76_9HELO</name>